<dbReference type="Proteomes" id="UP001365846">
    <property type="component" value="Unassembled WGS sequence"/>
</dbReference>
<accession>A0ABU8V8L8</accession>
<dbReference type="EMBL" id="JBBKZU010000001">
    <property type="protein sequence ID" value="MEJ8809993.1"/>
    <property type="molecule type" value="Genomic_DNA"/>
</dbReference>
<organism evidence="1 2">
    <name type="scientific">Variovorax ureilyticus</name>
    <dbReference type="NCBI Taxonomy" id="1836198"/>
    <lineage>
        <taxon>Bacteria</taxon>
        <taxon>Pseudomonadati</taxon>
        <taxon>Pseudomonadota</taxon>
        <taxon>Betaproteobacteria</taxon>
        <taxon>Burkholderiales</taxon>
        <taxon>Comamonadaceae</taxon>
        <taxon>Variovorax</taxon>
    </lineage>
</organism>
<comment type="caution">
    <text evidence="1">The sequence shown here is derived from an EMBL/GenBank/DDBJ whole genome shotgun (WGS) entry which is preliminary data.</text>
</comment>
<gene>
    <name evidence="1" type="ORF">WKW77_02885</name>
</gene>
<evidence type="ECO:0000313" key="2">
    <source>
        <dbReference type="Proteomes" id="UP001365846"/>
    </source>
</evidence>
<reference evidence="1 2" key="1">
    <citation type="submission" date="2024-03" db="EMBL/GenBank/DDBJ databases">
        <title>Novel species of the genus Variovorax.</title>
        <authorList>
            <person name="Liu Q."/>
            <person name="Xin Y.-H."/>
        </authorList>
    </citation>
    <scope>NUCLEOTIDE SEQUENCE [LARGE SCALE GENOMIC DNA]</scope>
    <source>
        <strain evidence="1 2">KACC 18899</strain>
    </source>
</reference>
<sequence>MLSPFRPYRKSPAANQMKSTSTDIVLLENALLAIEKVLAHADSDLDGGPYFGLAIDLPFNAIDVASHDEVQRFRASPAQSAVNICLSAAAALVDVSKTLMSAPGDRSPEDLEREFQALITHTKIASRSALRAALILAEQKDALSARGLDAATAGEARMLSLAY</sequence>
<dbReference type="RefSeq" id="WP_340355300.1">
    <property type="nucleotide sequence ID" value="NZ_JBBKZU010000001.1"/>
</dbReference>
<keyword evidence="2" id="KW-1185">Reference proteome</keyword>
<protein>
    <submittedName>
        <fullName evidence="1">Uncharacterized protein</fullName>
    </submittedName>
</protein>
<evidence type="ECO:0000313" key="1">
    <source>
        <dbReference type="EMBL" id="MEJ8809993.1"/>
    </source>
</evidence>
<proteinExistence type="predicted"/>
<name>A0ABU8V8L8_9BURK</name>